<feature type="active site" description="Schiff-base intermediate with acetaldehyde" evidence="7">
    <location>
        <position position="155"/>
    </location>
</feature>
<accession>A0AA96LJV9</accession>
<dbReference type="GO" id="GO:0016052">
    <property type="term" value="P:carbohydrate catabolic process"/>
    <property type="evidence" value="ECO:0007669"/>
    <property type="project" value="TreeGrafter"/>
</dbReference>
<name>A0AA96LJV9_9BACL</name>
<evidence type="ECO:0000256" key="2">
    <source>
        <dbReference type="ARBA" id="ARBA00022490"/>
    </source>
</evidence>
<dbReference type="InterPro" id="IPR011343">
    <property type="entry name" value="DeoC"/>
</dbReference>
<dbReference type="FunFam" id="3.20.20.70:FF:000044">
    <property type="entry name" value="Deoxyribose-phosphate aldolase"/>
    <property type="match status" value="1"/>
</dbReference>
<comment type="similarity">
    <text evidence="1 7">Belongs to the DeoC/FbaB aldolase family. DeoC type 1 subfamily.</text>
</comment>
<evidence type="ECO:0000256" key="4">
    <source>
        <dbReference type="ARBA" id="ARBA00023270"/>
    </source>
</evidence>
<dbReference type="SUPFAM" id="SSF51569">
    <property type="entry name" value="Aldolase"/>
    <property type="match status" value="1"/>
</dbReference>
<dbReference type="GO" id="GO:0004139">
    <property type="term" value="F:deoxyribose-phosphate aldolase activity"/>
    <property type="evidence" value="ECO:0007669"/>
    <property type="project" value="UniProtKB-UniRule"/>
</dbReference>
<comment type="subcellular location">
    <subcellularLocation>
        <location evidence="7">Cytoplasm</location>
    </subcellularLocation>
</comment>
<dbReference type="NCBIfam" id="TIGR00126">
    <property type="entry name" value="deoC"/>
    <property type="match status" value="1"/>
</dbReference>
<evidence type="ECO:0000256" key="1">
    <source>
        <dbReference type="ARBA" id="ARBA00010936"/>
    </source>
</evidence>
<dbReference type="GO" id="GO:0009264">
    <property type="term" value="P:deoxyribonucleotide catabolic process"/>
    <property type="evidence" value="ECO:0007669"/>
    <property type="project" value="UniProtKB-UniRule"/>
</dbReference>
<dbReference type="PANTHER" id="PTHR10889">
    <property type="entry name" value="DEOXYRIBOSE-PHOSPHATE ALDOLASE"/>
    <property type="match status" value="1"/>
</dbReference>
<dbReference type="InterPro" id="IPR002915">
    <property type="entry name" value="DeoC/FbaB/LacD_aldolase"/>
</dbReference>
<reference evidence="8 9" key="1">
    <citation type="submission" date="2022-02" db="EMBL/GenBank/DDBJ databases">
        <title>Paenibacillus sp. MBLB1776 Whole Genome Shotgun Sequencing.</title>
        <authorList>
            <person name="Hwang C.Y."/>
            <person name="Cho E.-S."/>
            <person name="Seo M.-J."/>
        </authorList>
    </citation>
    <scope>NUCLEOTIDE SEQUENCE [LARGE SCALE GENOMIC DNA]</scope>
    <source>
        <strain evidence="8 9">MBLB1776</strain>
    </source>
</reference>
<dbReference type="PIRSF" id="PIRSF001357">
    <property type="entry name" value="DeoC"/>
    <property type="match status" value="1"/>
</dbReference>
<sequence>MEMNPIAGYIDHTLLKPDATSEAIRKLCEEALEHRFYGVCVNSQWVSYCKEILGDSGVKISAVVGFPLGANHSGVKAFEAQLAIANGADEIDMVLPIGLVLEGNYDEVERDIRHVVEGTFRKNVIKVILETGFLNDEQKIEACRAAERAGAHFVKTSTGFGPGKATIEDVRLMRDTVSEEMSVKASGGIKDLETALRMIEAGASRLGTSSGVAIVSGVKGIGEY</sequence>
<feature type="active site" description="Proton donor/acceptor" evidence="7">
    <location>
        <position position="184"/>
    </location>
</feature>
<dbReference type="AlphaFoldDB" id="A0AA96LJV9"/>
<dbReference type="InterPro" id="IPR013785">
    <property type="entry name" value="Aldolase_TIM"/>
</dbReference>
<dbReference type="Proteomes" id="UP001305702">
    <property type="component" value="Chromosome"/>
</dbReference>
<evidence type="ECO:0000256" key="7">
    <source>
        <dbReference type="HAMAP-Rule" id="MF_00114"/>
    </source>
</evidence>
<dbReference type="GO" id="GO:0006018">
    <property type="term" value="P:2-deoxyribose 1-phosphate catabolic process"/>
    <property type="evidence" value="ECO:0007669"/>
    <property type="project" value="UniProtKB-UniRule"/>
</dbReference>
<keyword evidence="4 7" id="KW-0704">Schiff base</keyword>
<comment type="pathway">
    <text evidence="7">Carbohydrate degradation; 2-deoxy-D-ribose 1-phosphate degradation; D-glyceraldehyde 3-phosphate and acetaldehyde from 2-deoxy-alpha-D-ribose 1-phosphate: step 2/2.</text>
</comment>
<dbReference type="PANTHER" id="PTHR10889:SF1">
    <property type="entry name" value="DEOXYRIBOSE-PHOSPHATE ALDOLASE"/>
    <property type="match status" value="1"/>
</dbReference>
<keyword evidence="2 7" id="KW-0963">Cytoplasm</keyword>
<evidence type="ECO:0000256" key="5">
    <source>
        <dbReference type="ARBA" id="ARBA00048791"/>
    </source>
</evidence>
<evidence type="ECO:0000256" key="6">
    <source>
        <dbReference type="ARBA" id="ARBA00056337"/>
    </source>
</evidence>
<dbReference type="SMART" id="SM01133">
    <property type="entry name" value="DeoC"/>
    <property type="match status" value="1"/>
</dbReference>
<keyword evidence="3 7" id="KW-0456">Lyase</keyword>
<feature type="active site" description="Proton donor/acceptor" evidence="7">
    <location>
        <position position="92"/>
    </location>
</feature>
<comment type="function">
    <text evidence="6 7">Catalyzes a reversible aldol reaction between acetaldehyde and D-glyceraldehyde 3-phosphate to generate 2-deoxy-D-ribose 5-phosphate.</text>
</comment>
<evidence type="ECO:0000256" key="3">
    <source>
        <dbReference type="ARBA" id="ARBA00023239"/>
    </source>
</evidence>
<evidence type="ECO:0000313" key="9">
    <source>
        <dbReference type="Proteomes" id="UP001305702"/>
    </source>
</evidence>
<dbReference type="CDD" id="cd00959">
    <property type="entry name" value="DeoC"/>
    <property type="match status" value="1"/>
</dbReference>
<dbReference type="EMBL" id="CP130318">
    <property type="protein sequence ID" value="WNQ13445.1"/>
    <property type="molecule type" value="Genomic_DNA"/>
</dbReference>
<dbReference type="KEGG" id="paun:MJA45_10625"/>
<dbReference type="Pfam" id="PF01791">
    <property type="entry name" value="DeoC"/>
    <property type="match status" value="1"/>
</dbReference>
<keyword evidence="9" id="KW-1185">Reference proteome</keyword>
<dbReference type="Gene3D" id="3.20.20.70">
    <property type="entry name" value="Aldolase class I"/>
    <property type="match status" value="1"/>
</dbReference>
<dbReference type="HAMAP" id="MF_00114">
    <property type="entry name" value="DeoC_type1"/>
    <property type="match status" value="1"/>
</dbReference>
<dbReference type="RefSeq" id="WP_315607226.1">
    <property type="nucleotide sequence ID" value="NZ_CP130318.1"/>
</dbReference>
<protein>
    <recommendedName>
        <fullName evidence="7">Deoxyribose-phosphate aldolase</fullName>
        <shortName evidence="7">DERA</shortName>
        <ecNumber evidence="7">4.1.2.4</ecNumber>
    </recommendedName>
    <alternativeName>
        <fullName evidence="7">2-deoxy-D-ribose 5-phosphate aldolase</fullName>
    </alternativeName>
    <alternativeName>
        <fullName evidence="7">Phosphodeoxyriboaldolase</fullName>
        <shortName evidence="7">Deoxyriboaldolase</shortName>
    </alternativeName>
</protein>
<dbReference type="GO" id="GO:0005737">
    <property type="term" value="C:cytoplasm"/>
    <property type="evidence" value="ECO:0007669"/>
    <property type="project" value="UniProtKB-SubCell"/>
</dbReference>
<organism evidence="8 9">
    <name type="scientific">Paenibacillus aurantius</name>
    <dbReference type="NCBI Taxonomy" id="2918900"/>
    <lineage>
        <taxon>Bacteria</taxon>
        <taxon>Bacillati</taxon>
        <taxon>Bacillota</taxon>
        <taxon>Bacilli</taxon>
        <taxon>Bacillales</taxon>
        <taxon>Paenibacillaceae</taxon>
        <taxon>Paenibacillus</taxon>
    </lineage>
</organism>
<gene>
    <name evidence="7 8" type="primary">deoC</name>
    <name evidence="8" type="ORF">MJA45_10625</name>
</gene>
<evidence type="ECO:0000313" key="8">
    <source>
        <dbReference type="EMBL" id="WNQ13445.1"/>
    </source>
</evidence>
<proteinExistence type="inferred from homology"/>
<dbReference type="InterPro" id="IPR028581">
    <property type="entry name" value="DeoC_typeI"/>
</dbReference>
<dbReference type="EC" id="4.1.2.4" evidence="7"/>
<comment type="catalytic activity">
    <reaction evidence="5 7">
        <text>2-deoxy-D-ribose 5-phosphate = D-glyceraldehyde 3-phosphate + acetaldehyde</text>
        <dbReference type="Rhea" id="RHEA:12821"/>
        <dbReference type="ChEBI" id="CHEBI:15343"/>
        <dbReference type="ChEBI" id="CHEBI:59776"/>
        <dbReference type="ChEBI" id="CHEBI:62877"/>
        <dbReference type="EC" id="4.1.2.4"/>
    </reaction>
</comment>